<dbReference type="InterPro" id="IPR009057">
    <property type="entry name" value="Homeodomain-like_sf"/>
</dbReference>
<dbReference type="AlphaFoldDB" id="A0A5B2VL49"/>
<proteinExistence type="predicted"/>
<name>A0A5B2VL49_9BACT</name>
<feature type="domain" description="HTH araC/xylS-type" evidence="4">
    <location>
        <begin position="188"/>
        <end position="286"/>
    </location>
</feature>
<evidence type="ECO:0000313" key="6">
    <source>
        <dbReference type="Proteomes" id="UP000324611"/>
    </source>
</evidence>
<evidence type="ECO:0000256" key="2">
    <source>
        <dbReference type="ARBA" id="ARBA00023125"/>
    </source>
</evidence>
<dbReference type="Pfam" id="PF12833">
    <property type="entry name" value="HTH_18"/>
    <property type="match status" value="1"/>
</dbReference>
<dbReference type="EMBL" id="VUOC01000004">
    <property type="protein sequence ID" value="KAA2239544.1"/>
    <property type="molecule type" value="Genomic_DNA"/>
</dbReference>
<keyword evidence="3" id="KW-0804">Transcription</keyword>
<dbReference type="PANTHER" id="PTHR43280:SF32">
    <property type="entry name" value="TRANSCRIPTIONAL REGULATORY PROTEIN"/>
    <property type="match status" value="1"/>
</dbReference>
<dbReference type="SUPFAM" id="SSF51215">
    <property type="entry name" value="Regulatory protein AraC"/>
    <property type="match status" value="1"/>
</dbReference>
<dbReference type="Gene3D" id="2.60.120.10">
    <property type="entry name" value="Jelly Rolls"/>
    <property type="match status" value="1"/>
</dbReference>
<dbReference type="GO" id="GO:0043565">
    <property type="term" value="F:sequence-specific DNA binding"/>
    <property type="evidence" value="ECO:0007669"/>
    <property type="project" value="InterPro"/>
</dbReference>
<dbReference type="Proteomes" id="UP000324611">
    <property type="component" value="Unassembled WGS sequence"/>
</dbReference>
<keyword evidence="2" id="KW-0238">DNA-binding</keyword>
<reference evidence="5 6" key="1">
    <citation type="submission" date="2019-09" db="EMBL/GenBank/DDBJ databases">
        <title>Chitinophaga ginsengihumi sp. nov., isolated from soil of ginseng rhizosphere.</title>
        <authorList>
            <person name="Lee J."/>
        </authorList>
    </citation>
    <scope>NUCLEOTIDE SEQUENCE [LARGE SCALE GENOMIC DNA]</scope>
    <source>
        <strain evidence="5 6">BN140078</strain>
    </source>
</reference>
<dbReference type="PANTHER" id="PTHR43280">
    <property type="entry name" value="ARAC-FAMILY TRANSCRIPTIONAL REGULATOR"/>
    <property type="match status" value="1"/>
</dbReference>
<dbReference type="InterPro" id="IPR037923">
    <property type="entry name" value="HTH-like"/>
</dbReference>
<keyword evidence="6" id="KW-1185">Reference proteome</keyword>
<dbReference type="InterPro" id="IPR018062">
    <property type="entry name" value="HTH_AraC-typ_CS"/>
</dbReference>
<dbReference type="InterPro" id="IPR014710">
    <property type="entry name" value="RmlC-like_jellyroll"/>
</dbReference>
<dbReference type="Pfam" id="PF02311">
    <property type="entry name" value="AraC_binding"/>
    <property type="match status" value="1"/>
</dbReference>
<accession>A0A5B2VL49</accession>
<dbReference type="InterPro" id="IPR003313">
    <property type="entry name" value="AraC-bd"/>
</dbReference>
<organism evidence="5 6">
    <name type="scientific">Chitinophaga agrisoli</name>
    <dbReference type="NCBI Taxonomy" id="2607653"/>
    <lineage>
        <taxon>Bacteria</taxon>
        <taxon>Pseudomonadati</taxon>
        <taxon>Bacteroidota</taxon>
        <taxon>Chitinophagia</taxon>
        <taxon>Chitinophagales</taxon>
        <taxon>Chitinophagaceae</taxon>
        <taxon>Chitinophaga</taxon>
    </lineage>
</organism>
<dbReference type="Gene3D" id="1.10.10.60">
    <property type="entry name" value="Homeodomain-like"/>
    <property type="match status" value="1"/>
</dbReference>
<dbReference type="PROSITE" id="PS00041">
    <property type="entry name" value="HTH_ARAC_FAMILY_1"/>
    <property type="match status" value="1"/>
</dbReference>
<sequence length="292" mass="33546">MKNNVLIPVYDINKHDAGNLAIDGFAVGRSLNMPAHNNEPHRHTGFTITLLLSGQLTQYIDFEKHTVSAPAVILLAPDQVHQHGEEDTISESVYIHFDKDFLLAESQGMMNCWACIFYKRAIPVKAAQMQELMNFAGLILKEYANVRPLRESIIRNLLNALVMACGRLPQHNIAYMQLVDSAQNRMVRQFNELSDQHFRDKTQVSNYAELLFVTPGHLNDTIKSAVGKTAKQVIDEKRIMEAKRLLFWGEHSVKEIAWKLNFEDDAYFNRFFKKHTGQTPALFQRSIREKYN</sequence>
<dbReference type="SUPFAM" id="SSF46689">
    <property type="entry name" value="Homeodomain-like"/>
    <property type="match status" value="1"/>
</dbReference>
<protein>
    <submittedName>
        <fullName evidence="5">Helix-turn-helix domain-containing protein</fullName>
    </submittedName>
</protein>
<evidence type="ECO:0000259" key="4">
    <source>
        <dbReference type="PROSITE" id="PS01124"/>
    </source>
</evidence>
<evidence type="ECO:0000256" key="3">
    <source>
        <dbReference type="ARBA" id="ARBA00023163"/>
    </source>
</evidence>
<reference evidence="5 6" key="2">
    <citation type="submission" date="2019-09" db="EMBL/GenBank/DDBJ databases">
        <authorList>
            <person name="Jin C."/>
        </authorList>
    </citation>
    <scope>NUCLEOTIDE SEQUENCE [LARGE SCALE GENOMIC DNA]</scope>
    <source>
        <strain evidence="5 6">BN140078</strain>
    </source>
</reference>
<evidence type="ECO:0000256" key="1">
    <source>
        <dbReference type="ARBA" id="ARBA00023015"/>
    </source>
</evidence>
<dbReference type="PROSITE" id="PS01124">
    <property type="entry name" value="HTH_ARAC_FAMILY_2"/>
    <property type="match status" value="1"/>
</dbReference>
<gene>
    <name evidence="5" type="ORF">F0L74_25430</name>
</gene>
<dbReference type="InterPro" id="IPR018060">
    <property type="entry name" value="HTH_AraC"/>
</dbReference>
<dbReference type="GO" id="GO:0003700">
    <property type="term" value="F:DNA-binding transcription factor activity"/>
    <property type="evidence" value="ECO:0007669"/>
    <property type="project" value="InterPro"/>
</dbReference>
<dbReference type="RefSeq" id="WP_149840723.1">
    <property type="nucleotide sequence ID" value="NZ_VUOC01000004.1"/>
</dbReference>
<evidence type="ECO:0000313" key="5">
    <source>
        <dbReference type="EMBL" id="KAA2239544.1"/>
    </source>
</evidence>
<keyword evidence="1" id="KW-0805">Transcription regulation</keyword>
<dbReference type="SMART" id="SM00342">
    <property type="entry name" value="HTH_ARAC"/>
    <property type="match status" value="1"/>
</dbReference>
<comment type="caution">
    <text evidence="5">The sequence shown here is derived from an EMBL/GenBank/DDBJ whole genome shotgun (WGS) entry which is preliminary data.</text>
</comment>